<dbReference type="GO" id="GO:0005829">
    <property type="term" value="C:cytosol"/>
    <property type="evidence" value="ECO:0007669"/>
    <property type="project" value="TreeGrafter"/>
</dbReference>
<dbReference type="GO" id="GO:0003700">
    <property type="term" value="F:DNA-binding transcription factor activity"/>
    <property type="evidence" value="ECO:0007669"/>
    <property type="project" value="TreeGrafter"/>
</dbReference>
<comment type="caution">
    <text evidence="3">The sequence shown here is derived from an EMBL/GenBank/DDBJ whole genome shotgun (WGS) entry which is preliminary data.</text>
</comment>
<dbReference type="Gene3D" id="1.10.260.40">
    <property type="entry name" value="lambda repressor-like DNA-binding domains"/>
    <property type="match status" value="1"/>
</dbReference>
<name>U1WWX3_ANEAE</name>
<proteinExistence type="predicted"/>
<dbReference type="CDD" id="cd00093">
    <property type="entry name" value="HTH_XRE"/>
    <property type="match status" value="1"/>
</dbReference>
<dbReference type="Proteomes" id="UP000016511">
    <property type="component" value="Unassembled WGS sequence"/>
</dbReference>
<dbReference type="Pfam" id="PF01381">
    <property type="entry name" value="HTH_3"/>
    <property type="match status" value="1"/>
</dbReference>
<organism evidence="3 4">
    <name type="scientific">Aneurinibacillus aneurinilyticus ATCC 12856</name>
    <dbReference type="NCBI Taxonomy" id="649747"/>
    <lineage>
        <taxon>Bacteria</taxon>
        <taxon>Bacillati</taxon>
        <taxon>Bacillota</taxon>
        <taxon>Bacilli</taxon>
        <taxon>Bacillales</taxon>
        <taxon>Paenibacillaceae</taxon>
        <taxon>Aneurinibacillus group</taxon>
        <taxon>Aneurinibacillus</taxon>
    </lineage>
</organism>
<dbReference type="InterPro" id="IPR001387">
    <property type="entry name" value="Cro/C1-type_HTH"/>
</dbReference>
<dbReference type="HOGENOM" id="CLU_066192_17_5_9"/>
<dbReference type="PATRIC" id="fig|649747.3.peg.4284"/>
<dbReference type="SMART" id="SM00530">
    <property type="entry name" value="HTH_XRE"/>
    <property type="match status" value="1"/>
</dbReference>
<dbReference type="AlphaFoldDB" id="U1WWX3"/>
<keyword evidence="1 3" id="KW-0238">DNA-binding</keyword>
<sequence length="122" mass="13890">MFCIEVKNVSKIALSVGEKIRTLRKKSGLSQERLAFKAGIAPSYMGQVERGTKSPTIDILEKIAVALDVTLEELFSFDQNVSEQVDKTIIEKIAFQLYGRSKMEQEAIYNFVKQLLLFRDKK</sequence>
<evidence type="ECO:0000256" key="1">
    <source>
        <dbReference type="ARBA" id="ARBA00023125"/>
    </source>
</evidence>
<dbReference type="InterPro" id="IPR010982">
    <property type="entry name" value="Lambda_DNA-bd_dom_sf"/>
</dbReference>
<dbReference type="PROSITE" id="PS50943">
    <property type="entry name" value="HTH_CROC1"/>
    <property type="match status" value="1"/>
</dbReference>
<feature type="domain" description="HTH cro/C1-type" evidence="2">
    <location>
        <begin position="20"/>
        <end position="74"/>
    </location>
</feature>
<evidence type="ECO:0000313" key="3">
    <source>
        <dbReference type="EMBL" id="ERI07185.1"/>
    </source>
</evidence>
<dbReference type="InterPro" id="IPR050807">
    <property type="entry name" value="TransReg_Diox_bact_type"/>
</dbReference>
<reference evidence="3 4" key="1">
    <citation type="submission" date="2013-08" db="EMBL/GenBank/DDBJ databases">
        <authorList>
            <person name="Weinstock G."/>
            <person name="Sodergren E."/>
            <person name="Wylie T."/>
            <person name="Fulton L."/>
            <person name="Fulton R."/>
            <person name="Fronick C."/>
            <person name="O'Laughlin M."/>
            <person name="Godfrey J."/>
            <person name="Miner T."/>
            <person name="Herter B."/>
            <person name="Appelbaum E."/>
            <person name="Cordes M."/>
            <person name="Lek S."/>
            <person name="Wollam A."/>
            <person name="Pepin K.H."/>
            <person name="Palsikar V.B."/>
            <person name="Mitreva M."/>
            <person name="Wilson R.K."/>
        </authorList>
    </citation>
    <scope>NUCLEOTIDE SEQUENCE [LARGE SCALE GENOMIC DNA]</scope>
    <source>
        <strain evidence="3 4">ATCC 12856</strain>
    </source>
</reference>
<dbReference type="SUPFAM" id="SSF47413">
    <property type="entry name" value="lambda repressor-like DNA-binding domains"/>
    <property type="match status" value="1"/>
</dbReference>
<evidence type="ECO:0000259" key="2">
    <source>
        <dbReference type="PROSITE" id="PS50943"/>
    </source>
</evidence>
<dbReference type="PANTHER" id="PTHR46797:SF1">
    <property type="entry name" value="METHYLPHOSPHONATE SYNTHASE"/>
    <property type="match status" value="1"/>
</dbReference>
<keyword evidence="4" id="KW-1185">Reference proteome</keyword>
<gene>
    <name evidence="3" type="ORF">HMPREF0083_04759</name>
</gene>
<dbReference type="EMBL" id="AWSJ01000292">
    <property type="protein sequence ID" value="ERI07185.1"/>
    <property type="molecule type" value="Genomic_DNA"/>
</dbReference>
<dbReference type="STRING" id="649747.HMPREF0083_04759"/>
<protein>
    <submittedName>
        <fullName evidence="3">DNA-binding helix-turn-helix protein</fullName>
    </submittedName>
</protein>
<dbReference type="eggNOG" id="COG1396">
    <property type="taxonomic scope" value="Bacteria"/>
</dbReference>
<dbReference type="PANTHER" id="PTHR46797">
    <property type="entry name" value="HTH-TYPE TRANSCRIPTIONAL REGULATOR"/>
    <property type="match status" value="1"/>
</dbReference>
<accession>U1WWX3</accession>
<evidence type="ECO:0000313" key="4">
    <source>
        <dbReference type="Proteomes" id="UP000016511"/>
    </source>
</evidence>
<dbReference type="GO" id="GO:0003677">
    <property type="term" value="F:DNA binding"/>
    <property type="evidence" value="ECO:0007669"/>
    <property type="project" value="UniProtKB-KW"/>
</dbReference>